<dbReference type="Gene3D" id="2.40.70.10">
    <property type="entry name" value="Acid Proteases"/>
    <property type="match status" value="1"/>
</dbReference>
<dbReference type="EMBL" id="CM003608">
    <property type="protein sequence ID" value="KYP65500.1"/>
    <property type="molecule type" value="Genomic_DNA"/>
</dbReference>
<organism evidence="2 3">
    <name type="scientific">Cajanus cajan</name>
    <name type="common">Pigeon pea</name>
    <name type="synonym">Cajanus indicus</name>
    <dbReference type="NCBI Taxonomy" id="3821"/>
    <lineage>
        <taxon>Eukaryota</taxon>
        <taxon>Viridiplantae</taxon>
        <taxon>Streptophyta</taxon>
        <taxon>Embryophyta</taxon>
        <taxon>Tracheophyta</taxon>
        <taxon>Spermatophyta</taxon>
        <taxon>Magnoliopsida</taxon>
        <taxon>eudicotyledons</taxon>
        <taxon>Gunneridae</taxon>
        <taxon>Pentapetalae</taxon>
        <taxon>rosids</taxon>
        <taxon>fabids</taxon>
        <taxon>Fabales</taxon>
        <taxon>Fabaceae</taxon>
        <taxon>Papilionoideae</taxon>
        <taxon>50 kb inversion clade</taxon>
        <taxon>NPAAA clade</taxon>
        <taxon>indigoferoid/millettioid clade</taxon>
        <taxon>Phaseoleae</taxon>
        <taxon>Cajanus</taxon>
    </lineage>
</organism>
<evidence type="ECO:0000313" key="3">
    <source>
        <dbReference type="Proteomes" id="UP000075243"/>
    </source>
</evidence>
<proteinExistence type="predicted"/>
<feature type="compositionally biased region" description="Low complexity" evidence="1">
    <location>
        <begin position="74"/>
        <end position="92"/>
    </location>
</feature>
<dbReference type="SUPFAM" id="SSF50630">
    <property type="entry name" value="Acid proteases"/>
    <property type="match status" value="1"/>
</dbReference>
<keyword evidence="3" id="KW-1185">Reference proteome</keyword>
<evidence type="ECO:0008006" key="4">
    <source>
        <dbReference type="Google" id="ProtNLM"/>
    </source>
</evidence>
<reference evidence="2 3" key="1">
    <citation type="journal article" date="2012" name="Nat. Biotechnol.">
        <title>Draft genome sequence of pigeonpea (Cajanus cajan), an orphan legume crop of resource-poor farmers.</title>
        <authorList>
            <person name="Varshney R.K."/>
            <person name="Chen W."/>
            <person name="Li Y."/>
            <person name="Bharti A.K."/>
            <person name="Saxena R.K."/>
            <person name="Schlueter J.A."/>
            <person name="Donoghue M.T."/>
            <person name="Azam S."/>
            <person name="Fan G."/>
            <person name="Whaley A.M."/>
            <person name="Farmer A.D."/>
            <person name="Sheridan J."/>
            <person name="Iwata A."/>
            <person name="Tuteja R."/>
            <person name="Penmetsa R.V."/>
            <person name="Wu W."/>
            <person name="Upadhyaya H.D."/>
            <person name="Yang S.P."/>
            <person name="Shah T."/>
            <person name="Saxena K.B."/>
            <person name="Michael T."/>
            <person name="McCombie W.R."/>
            <person name="Yang B."/>
            <person name="Zhang G."/>
            <person name="Yang H."/>
            <person name="Wang J."/>
            <person name="Spillane C."/>
            <person name="Cook D.R."/>
            <person name="May G.D."/>
            <person name="Xu X."/>
            <person name="Jackson S.A."/>
        </authorList>
    </citation>
    <scope>NUCLEOTIDE SEQUENCE [LARGE SCALE GENOMIC DNA]</scope>
    <source>
        <strain evidence="3">cv. Asha</strain>
    </source>
</reference>
<name>A0A151TEL5_CAJCA</name>
<evidence type="ECO:0000256" key="1">
    <source>
        <dbReference type="SAM" id="MobiDB-lite"/>
    </source>
</evidence>
<gene>
    <name evidence="2" type="ORF">KK1_011736</name>
</gene>
<dbReference type="Gramene" id="C.cajan_11407.t">
    <property type="protein sequence ID" value="C.cajan_11407.t"/>
    <property type="gene ID" value="C.cajan_11407"/>
</dbReference>
<feature type="compositionally biased region" description="Polar residues" evidence="1">
    <location>
        <begin position="54"/>
        <end position="73"/>
    </location>
</feature>
<dbReference type="Proteomes" id="UP000075243">
    <property type="component" value="Chromosome 6"/>
</dbReference>
<dbReference type="InterPro" id="IPR021109">
    <property type="entry name" value="Peptidase_aspartic_dom_sf"/>
</dbReference>
<feature type="region of interest" description="Disordered" evidence="1">
    <location>
        <begin position="54"/>
        <end position="92"/>
    </location>
</feature>
<dbReference type="CDD" id="cd00303">
    <property type="entry name" value="retropepsin_like"/>
    <property type="match status" value="1"/>
</dbReference>
<evidence type="ECO:0000313" key="2">
    <source>
        <dbReference type="EMBL" id="KYP65500.1"/>
    </source>
</evidence>
<dbReference type="AlphaFoldDB" id="A0A151TEL5"/>
<protein>
    <recommendedName>
        <fullName evidence="4">Retrotransposon gag domain-containing protein</fullName>
    </recommendedName>
</protein>
<sequence length="220" mass="24720">MLTKNNPFQSWVGFTRALEMEFGSSPYECPRSTLFKLTQTAKLYKEKYSPQHRTFQTHSLTKNPSYSINQTHKTTSLPPLLPTPTSNQPTQPQTKFSNVKNLTVVKIKLRCFTCDEKFSPSHKCPNTILLDSGSSDNFLQPQLAHCLKLPVEPTSSFQVLVGNGHALIVEGMVRNVEVMIQGHSLHLPVYLLPVSGVDLVLGAAWLANWVHTFQIIVSYH</sequence>
<dbReference type="Pfam" id="PF08284">
    <property type="entry name" value="RVP_2"/>
    <property type="match status" value="1"/>
</dbReference>
<accession>A0A151TEL5</accession>